<evidence type="ECO:0000256" key="2">
    <source>
        <dbReference type="ARBA" id="ARBA00023043"/>
    </source>
</evidence>
<feature type="repeat" description="ANK" evidence="3">
    <location>
        <begin position="105"/>
        <end position="138"/>
    </location>
</feature>
<feature type="repeat" description="ANK" evidence="3">
    <location>
        <begin position="71"/>
        <end position="103"/>
    </location>
</feature>
<dbReference type="PANTHER" id="PTHR46680:SF3">
    <property type="entry name" value="NF-KAPPA-B INHIBITOR CACTUS"/>
    <property type="match status" value="1"/>
</dbReference>
<feature type="repeat" description="ANK" evidence="3">
    <location>
        <begin position="38"/>
        <end position="70"/>
    </location>
</feature>
<dbReference type="EMBL" id="BAAAFH010000021">
    <property type="protein sequence ID" value="GAA0876044.1"/>
    <property type="molecule type" value="Genomic_DNA"/>
</dbReference>
<dbReference type="InterPro" id="IPR051070">
    <property type="entry name" value="NF-kappa-B_inhibitor"/>
</dbReference>
<evidence type="ECO:0000256" key="3">
    <source>
        <dbReference type="PROSITE-ProRule" id="PRU00023"/>
    </source>
</evidence>
<name>A0ABN1MRS0_9FLAO</name>
<gene>
    <name evidence="4" type="ORF">GCM10009118_24540</name>
</gene>
<protein>
    <recommendedName>
        <fullName evidence="6">Ankyrin repeat domain-containing protein</fullName>
    </recommendedName>
</protein>
<keyword evidence="2 3" id="KW-0040">ANK repeat</keyword>
<dbReference type="PANTHER" id="PTHR46680">
    <property type="entry name" value="NF-KAPPA-B INHIBITOR ALPHA"/>
    <property type="match status" value="1"/>
</dbReference>
<keyword evidence="1" id="KW-0677">Repeat</keyword>
<organism evidence="4 5">
    <name type="scientific">Wandonia haliotis</name>
    <dbReference type="NCBI Taxonomy" id="574963"/>
    <lineage>
        <taxon>Bacteria</taxon>
        <taxon>Pseudomonadati</taxon>
        <taxon>Bacteroidota</taxon>
        <taxon>Flavobacteriia</taxon>
        <taxon>Flavobacteriales</taxon>
        <taxon>Crocinitomicaceae</taxon>
        <taxon>Wandonia</taxon>
    </lineage>
</organism>
<evidence type="ECO:0000256" key="1">
    <source>
        <dbReference type="ARBA" id="ARBA00022737"/>
    </source>
</evidence>
<dbReference type="Proteomes" id="UP001501126">
    <property type="component" value="Unassembled WGS sequence"/>
</dbReference>
<accession>A0ABN1MRS0</accession>
<dbReference type="RefSeq" id="WP_343788176.1">
    <property type="nucleotide sequence ID" value="NZ_BAAAFH010000021.1"/>
</dbReference>
<dbReference type="SMART" id="SM00248">
    <property type="entry name" value="ANK"/>
    <property type="match status" value="3"/>
</dbReference>
<evidence type="ECO:0000313" key="4">
    <source>
        <dbReference type="EMBL" id="GAA0876044.1"/>
    </source>
</evidence>
<sequence length="154" mass="17091">MKNENKMIEELHGLVCRKQAEELAIAAKDNDLNQRTDTGDTLLLSAIRNDTAEIAKILLENGADPNYPNDRGWYPLHFAIQQQNMDIVKLLVKNGANINQQDGIFGNTPVFIAVAKTEGRAFIDFFLNLGADVTIPNKMGVTVLQVANRKNVDL</sequence>
<reference evidence="4 5" key="1">
    <citation type="journal article" date="2019" name="Int. J. Syst. Evol. Microbiol.">
        <title>The Global Catalogue of Microorganisms (GCM) 10K type strain sequencing project: providing services to taxonomists for standard genome sequencing and annotation.</title>
        <authorList>
            <consortium name="The Broad Institute Genomics Platform"/>
            <consortium name="The Broad Institute Genome Sequencing Center for Infectious Disease"/>
            <person name="Wu L."/>
            <person name="Ma J."/>
        </authorList>
    </citation>
    <scope>NUCLEOTIDE SEQUENCE [LARGE SCALE GENOMIC DNA]</scope>
    <source>
        <strain evidence="4 5">JCM 16083</strain>
    </source>
</reference>
<dbReference type="SUPFAM" id="SSF48403">
    <property type="entry name" value="Ankyrin repeat"/>
    <property type="match status" value="1"/>
</dbReference>
<proteinExistence type="predicted"/>
<evidence type="ECO:0008006" key="6">
    <source>
        <dbReference type="Google" id="ProtNLM"/>
    </source>
</evidence>
<dbReference type="Pfam" id="PF12796">
    <property type="entry name" value="Ank_2"/>
    <property type="match status" value="1"/>
</dbReference>
<dbReference type="PROSITE" id="PS50088">
    <property type="entry name" value="ANK_REPEAT"/>
    <property type="match status" value="3"/>
</dbReference>
<dbReference type="InterPro" id="IPR036770">
    <property type="entry name" value="Ankyrin_rpt-contain_sf"/>
</dbReference>
<dbReference type="PROSITE" id="PS50297">
    <property type="entry name" value="ANK_REP_REGION"/>
    <property type="match status" value="2"/>
</dbReference>
<evidence type="ECO:0000313" key="5">
    <source>
        <dbReference type="Proteomes" id="UP001501126"/>
    </source>
</evidence>
<dbReference type="InterPro" id="IPR002110">
    <property type="entry name" value="Ankyrin_rpt"/>
</dbReference>
<comment type="caution">
    <text evidence="4">The sequence shown here is derived from an EMBL/GenBank/DDBJ whole genome shotgun (WGS) entry which is preliminary data.</text>
</comment>
<keyword evidence="5" id="KW-1185">Reference proteome</keyword>
<dbReference type="Gene3D" id="1.25.40.20">
    <property type="entry name" value="Ankyrin repeat-containing domain"/>
    <property type="match status" value="1"/>
</dbReference>